<dbReference type="HOGENOM" id="CLU_037155_3_0_1"/>
<evidence type="ECO:0000313" key="3">
    <source>
        <dbReference type="Proteomes" id="UP000006352"/>
    </source>
</evidence>
<evidence type="ECO:0000256" key="1">
    <source>
        <dbReference type="SAM" id="MobiDB-lite"/>
    </source>
</evidence>
<accession>J4GPV0</accession>
<feature type="region of interest" description="Disordered" evidence="1">
    <location>
        <begin position="386"/>
        <end position="447"/>
    </location>
</feature>
<evidence type="ECO:0000313" key="2">
    <source>
        <dbReference type="EMBL" id="CCM02705.1"/>
    </source>
</evidence>
<dbReference type="EMBL" id="HE797089">
    <property type="protein sequence ID" value="CCM02705.1"/>
    <property type="molecule type" value="Genomic_DNA"/>
</dbReference>
<organism evidence="2 3">
    <name type="scientific">Fibroporia radiculosa</name>
    <dbReference type="NCBI Taxonomy" id="599839"/>
    <lineage>
        <taxon>Eukaryota</taxon>
        <taxon>Fungi</taxon>
        <taxon>Dikarya</taxon>
        <taxon>Basidiomycota</taxon>
        <taxon>Agaricomycotina</taxon>
        <taxon>Agaricomycetes</taxon>
        <taxon>Polyporales</taxon>
        <taxon>Fibroporiaceae</taxon>
        <taxon>Fibroporia</taxon>
    </lineage>
</organism>
<dbReference type="Proteomes" id="UP000006352">
    <property type="component" value="Unassembled WGS sequence"/>
</dbReference>
<dbReference type="GeneID" id="24097616"/>
<protein>
    <submittedName>
        <fullName evidence="2">Uncharacterized protein</fullName>
    </submittedName>
</protein>
<dbReference type="Pfam" id="PF14388">
    <property type="entry name" value="DUF4419"/>
    <property type="match status" value="1"/>
</dbReference>
<sequence length="447" mass="49655">MPVTFRVAPHLAAQFGKDCGNSNKTPKDLLQAACAGQWGRCEEVFQSSVLEDEVATLYPRSNGFVYTVMQAYNTHHHLSLRPDDVWIAILSQFSFYMNSHTTLLRTLFPNRTKNALSLACEVGCPRNPVDFGSMARQTTEHLHKNVCDEGLTRWILPDFTTTTLVDTTVCSVMMMSMVNSCFVFDMLCACGIPSVTLEGEKADWQKLLDRIGRLESFGPEPRTWAGMLRPILGRFVEAFDGKPDIEFWNHVAHYNPTSYGADDLSGWISAFCVWSSKGAWQAGTTSVDGCQGLERRLVLDGVTYPQMSTMFIPEGYCEVDITLNTGGAMLDCLMVAGHMAMGVAAVTGHGYVRAPTGNMVSPAPQWFVLLKSKHIHVRRRSVWDDLFPPPLPPKSKEQSRSATETRAVRTQEKQRDPFAELASPFARNSPQSAGVPSYGVPQRRIAQ</sequence>
<dbReference type="OrthoDB" id="9978173at2759"/>
<dbReference type="STRING" id="599839.J4GPV0"/>
<dbReference type="InParanoid" id="J4GPV0"/>
<gene>
    <name evidence="2" type="ORF">FIBRA_04811</name>
</gene>
<name>J4GPV0_9APHY</name>
<proteinExistence type="predicted"/>
<dbReference type="InterPro" id="IPR025533">
    <property type="entry name" value="DUF4419"/>
</dbReference>
<reference evidence="2 3" key="1">
    <citation type="journal article" date="2012" name="Appl. Environ. Microbiol.">
        <title>Short-read sequencing for genomic analysis of the brown rot fungus Fibroporia radiculosa.</title>
        <authorList>
            <person name="Tang J.D."/>
            <person name="Perkins A.D."/>
            <person name="Sonstegard T.S."/>
            <person name="Schroeder S.G."/>
            <person name="Burgess S.C."/>
            <person name="Diehl S.V."/>
        </authorList>
    </citation>
    <scope>NUCLEOTIDE SEQUENCE [LARGE SCALE GENOMIC DNA]</scope>
    <source>
        <strain evidence="2 3">TFFH 294</strain>
    </source>
</reference>
<feature type="compositionally biased region" description="Basic and acidic residues" evidence="1">
    <location>
        <begin position="406"/>
        <end position="418"/>
    </location>
</feature>
<dbReference type="PANTHER" id="PTHR31252:SF11">
    <property type="entry name" value="DUF4419 DOMAIN-CONTAINING PROTEIN"/>
    <property type="match status" value="1"/>
</dbReference>
<dbReference type="RefSeq" id="XP_012181988.1">
    <property type="nucleotide sequence ID" value="XM_012326598.1"/>
</dbReference>
<keyword evidence="3" id="KW-1185">Reference proteome</keyword>
<dbReference type="AlphaFoldDB" id="J4GPV0"/>
<dbReference type="PANTHER" id="PTHR31252">
    <property type="entry name" value="DUF4419 DOMAIN-CONTAINING PROTEIN"/>
    <property type="match status" value="1"/>
</dbReference>